<protein>
    <submittedName>
        <fullName evidence="1">Uncharacterized protein</fullName>
    </submittedName>
</protein>
<gene>
    <name evidence="1" type="ORF">GOP47_0009752</name>
</gene>
<comment type="caution">
    <text evidence="1">The sequence shown here is derived from an EMBL/GenBank/DDBJ whole genome shotgun (WGS) entry which is preliminary data.</text>
</comment>
<proteinExistence type="predicted"/>
<keyword evidence="2" id="KW-1185">Reference proteome</keyword>
<evidence type="ECO:0000313" key="1">
    <source>
        <dbReference type="EMBL" id="KAI5075676.1"/>
    </source>
</evidence>
<name>A0A9D4UX73_ADICA</name>
<accession>A0A9D4UX73</accession>
<dbReference type="EMBL" id="JABFUD020000009">
    <property type="protein sequence ID" value="KAI5075676.1"/>
    <property type="molecule type" value="Genomic_DNA"/>
</dbReference>
<evidence type="ECO:0000313" key="2">
    <source>
        <dbReference type="Proteomes" id="UP000886520"/>
    </source>
</evidence>
<reference evidence="1" key="1">
    <citation type="submission" date="2021-01" db="EMBL/GenBank/DDBJ databases">
        <title>Adiantum capillus-veneris genome.</title>
        <authorList>
            <person name="Fang Y."/>
            <person name="Liao Q."/>
        </authorList>
    </citation>
    <scope>NUCLEOTIDE SEQUENCE</scope>
    <source>
        <strain evidence="1">H3</strain>
        <tissue evidence="1">Leaf</tissue>
    </source>
</reference>
<dbReference type="Proteomes" id="UP000886520">
    <property type="component" value="Chromosome 9"/>
</dbReference>
<dbReference type="AlphaFoldDB" id="A0A9D4UX73"/>
<organism evidence="1 2">
    <name type="scientific">Adiantum capillus-veneris</name>
    <name type="common">Maidenhair fern</name>
    <dbReference type="NCBI Taxonomy" id="13818"/>
    <lineage>
        <taxon>Eukaryota</taxon>
        <taxon>Viridiplantae</taxon>
        <taxon>Streptophyta</taxon>
        <taxon>Embryophyta</taxon>
        <taxon>Tracheophyta</taxon>
        <taxon>Polypodiopsida</taxon>
        <taxon>Polypodiidae</taxon>
        <taxon>Polypodiales</taxon>
        <taxon>Pteridineae</taxon>
        <taxon>Pteridaceae</taxon>
        <taxon>Vittarioideae</taxon>
        <taxon>Adiantum</taxon>
    </lineage>
</organism>
<sequence length="74" mass="8181">MKVASSNSMRTTIDPLDDVVVPLLQAHNLHDLTSASRLTRCAISCERLQNSPSTEARSSPCRTCQTLVIRRQIS</sequence>